<dbReference type="InterPro" id="IPR048254">
    <property type="entry name" value="CDP_ALCOHOL_P_TRANSF_CS"/>
</dbReference>
<dbReference type="InterPro" id="IPR000462">
    <property type="entry name" value="CDP-OH_P_trans"/>
</dbReference>
<feature type="transmembrane region" description="Helical" evidence="3">
    <location>
        <begin position="73"/>
        <end position="94"/>
    </location>
</feature>
<evidence type="ECO:0000256" key="2">
    <source>
        <dbReference type="ARBA" id="ARBA00022679"/>
    </source>
</evidence>
<dbReference type="AlphaFoldDB" id="A0A382AD11"/>
<keyword evidence="2" id="KW-0808">Transferase</keyword>
<evidence type="ECO:0000256" key="3">
    <source>
        <dbReference type="SAM" id="Phobius"/>
    </source>
</evidence>
<sequence>MAVPIIYTLRDPALGTITFALIIMAVLSDALDGWFARKAHEVTHFGKWIDPIADFACILSVAAYLTLVDRFPGWFFTFYLVRYVAIAIPAIYLLNNSDFISSANWWGKWAAGVTALALLVHIWPWQAFPWLNEFTIYVATFLLTVSWVTYIRTFVKEYRKMS</sequence>
<evidence type="ECO:0000313" key="4">
    <source>
        <dbReference type="EMBL" id="SVA98887.1"/>
    </source>
</evidence>
<dbReference type="EMBL" id="UINC01024705">
    <property type="protein sequence ID" value="SVA98887.1"/>
    <property type="molecule type" value="Genomic_DNA"/>
</dbReference>
<dbReference type="GO" id="GO:0008444">
    <property type="term" value="F:CDP-diacylglycerol-glycerol-3-phosphate 3-phosphatidyltransferase activity"/>
    <property type="evidence" value="ECO:0007669"/>
    <property type="project" value="InterPro"/>
</dbReference>
<dbReference type="Gene3D" id="1.20.120.1760">
    <property type="match status" value="1"/>
</dbReference>
<keyword evidence="3" id="KW-0812">Transmembrane</keyword>
<keyword evidence="3" id="KW-1133">Transmembrane helix</keyword>
<comment type="similarity">
    <text evidence="1">Belongs to the CDP-alcohol phosphatidyltransferase class-I family.</text>
</comment>
<feature type="transmembrane region" description="Helical" evidence="3">
    <location>
        <begin position="106"/>
        <end position="128"/>
    </location>
</feature>
<proteinExistence type="inferred from homology"/>
<dbReference type="GO" id="GO:0008654">
    <property type="term" value="P:phospholipid biosynthetic process"/>
    <property type="evidence" value="ECO:0007669"/>
    <property type="project" value="InterPro"/>
</dbReference>
<dbReference type="Pfam" id="PF01066">
    <property type="entry name" value="CDP-OH_P_transf"/>
    <property type="match status" value="1"/>
</dbReference>
<feature type="transmembrane region" description="Helical" evidence="3">
    <location>
        <begin position="134"/>
        <end position="155"/>
    </location>
</feature>
<evidence type="ECO:0000256" key="1">
    <source>
        <dbReference type="ARBA" id="ARBA00010441"/>
    </source>
</evidence>
<reference evidence="4" key="1">
    <citation type="submission" date="2018-05" db="EMBL/GenBank/DDBJ databases">
        <authorList>
            <person name="Lanie J.A."/>
            <person name="Ng W.-L."/>
            <person name="Kazmierczak K.M."/>
            <person name="Andrzejewski T.M."/>
            <person name="Davidsen T.M."/>
            <person name="Wayne K.J."/>
            <person name="Tettelin H."/>
            <person name="Glass J.I."/>
            <person name="Rusch D."/>
            <person name="Podicherti R."/>
            <person name="Tsui H.-C.T."/>
            <person name="Winkler M.E."/>
        </authorList>
    </citation>
    <scope>NUCLEOTIDE SEQUENCE</scope>
</reference>
<name>A0A382AD11_9ZZZZ</name>
<keyword evidence="3" id="KW-0472">Membrane</keyword>
<protein>
    <submittedName>
        <fullName evidence="4">Uncharacterized protein</fullName>
    </submittedName>
</protein>
<dbReference type="InterPro" id="IPR004570">
    <property type="entry name" value="Phosphatidylglycerol_P_synth"/>
</dbReference>
<dbReference type="GO" id="GO:0016020">
    <property type="term" value="C:membrane"/>
    <property type="evidence" value="ECO:0007669"/>
    <property type="project" value="InterPro"/>
</dbReference>
<feature type="transmembrane region" description="Helical" evidence="3">
    <location>
        <begin position="12"/>
        <end position="36"/>
    </location>
</feature>
<accession>A0A382AD11</accession>
<dbReference type="PIRSF" id="PIRSF000847">
    <property type="entry name" value="Phos_ph_gly_syn"/>
    <property type="match status" value="1"/>
</dbReference>
<dbReference type="InterPro" id="IPR043130">
    <property type="entry name" value="CDP-OH_PTrfase_TM_dom"/>
</dbReference>
<organism evidence="4">
    <name type="scientific">marine metagenome</name>
    <dbReference type="NCBI Taxonomy" id="408172"/>
    <lineage>
        <taxon>unclassified sequences</taxon>
        <taxon>metagenomes</taxon>
        <taxon>ecological metagenomes</taxon>
    </lineage>
</organism>
<gene>
    <name evidence="4" type="ORF">METZ01_LOCUS151741</name>
</gene>
<dbReference type="PROSITE" id="PS00379">
    <property type="entry name" value="CDP_ALCOHOL_P_TRANSF"/>
    <property type="match status" value="1"/>
</dbReference>